<proteinExistence type="predicted"/>
<evidence type="ECO:0000256" key="1">
    <source>
        <dbReference type="SAM" id="MobiDB-lite"/>
    </source>
</evidence>
<dbReference type="Proteomes" id="UP000644660">
    <property type="component" value="Unassembled WGS sequence"/>
</dbReference>
<dbReference type="InterPro" id="IPR031349">
    <property type="entry name" value="Tfb6"/>
</dbReference>
<feature type="region of interest" description="Disordered" evidence="1">
    <location>
        <begin position="1"/>
        <end position="20"/>
    </location>
</feature>
<dbReference type="Pfam" id="PF17110">
    <property type="entry name" value="TFB6"/>
    <property type="match status" value="1"/>
</dbReference>
<dbReference type="OrthoDB" id="2567806at2759"/>
<comment type="caution">
    <text evidence="2">The sequence shown here is derived from an EMBL/GenBank/DDBJ whole genome shotgun (WGS) entry which is preliminary data.</text>
</comment>
<dbReference type="EMBL" id="CAEFZW010000005">
    <property type="protein sequence ID" value="CAB4254845.1"/>
    <property type="molecule type" value="Genomic_DNA"/>
</dbReference>
<keyword evidence="3" id="KW-1185">Reference proteome</keyword>
<dbReference type="AlphaFoldDB" id="A0A8H2VG63"/>
<dbReference type="PANTHER" id="PTHR37781">
    <property type="entry name" value="TFIIH COMPLEX SUBUNIT"/>
    <property type="match status" value="1"/>
</dbReference>
<dbReference type="GeneID" id="64857865"/>
<dbReference type="RefSeq" id="XP_041406689.1">
    <property type="nucleotide sequence ID" value="XM_041550755.1"/>
</dbReference>
<dbReference type="GO" id="GO:0005675">
    <property type="term" value="C:transcription factor TFIIH holo complex"/>
    <property type="evidence" value="ECO:0007669"/>
    <property type="project" value="TreeGrafter"/>
</dbReference>
<gene>
    <name evidence="2" type="ORF">KABA2_05S02530</name>
</gene>
<organism evidence="2 3">
    <name type="scientific">Maudiozyma barnettii</name>
    <dbReference type="NCBI Taxonomy" id="61262"/>
    <lineage>
        <taxon>Eukaryota</taxon>
        <taxon>Fungi</taxon>
        <taxon>Dikarya</taxon>
        <taxon>Ascomycota</taxon>
        <taxon>Saccharomycotina</taxon>
        <taxon>Saccharomycetes</taxon>
        <taxon>Saccharomycetales</taxon>
        <taxon>Saccharomycetaceae</taxon>
        <taxon>Maudiozyma</taxon>
    </lineage>
</organism>
<evidence type="ECO:0000313" key="2">
    <source>
        <dbReference type="EMBL" id="CAB4254845.1"/>
    </source>
</evidence>
<protein>
    <submittedName>
        <fullName evidence="2">Uncharacterized protein</fullName>
    </submittedName>
</protein>
<name>A0A8H2VG63_9SACH</name>
<evidence type="ECO:0000313" key="3">
    <source>
        <dbReference type="Proteomes" id="UP000644660"/>
    </source>
</evidence>
<reference evidence="2 3" key="1">
    <citation type="submission" date="2020-05" db="EMBL/GenBank/DDBJ databases">
        <authorList>
            <person name="Casaregola S."/>
            <person name="Devillers H."/>
            <person name="Grondin C."/>
        </authorList>
    </citation>
    <scope>NUCLEOTIDE SEQUENCE [LARGE SCALE GENOMIC DNA]</scope>
    <source>
        <strain evidence="2 3">CLIB 1767</strain>
    </source>
</reference>
<sequence length="346" mass="40218">MSTTLPEPETPLHEGPDANMDLDNLIELDEKEIDDLNLDPGIDETPSFTNIPREMVCAAVAADTLSRKRTLISEEDEDFTTEKLENQQQVDFDSAHDYQPRINFKSPFLSSDDSIKKDTSSTIEVPLNDVKKHRKLSMTQQSKFITYVDARLMEIQRKFVQSRGLNSEKGYPSLSTLLHDIKSLLDFIWYSIDNIPHTDYLLQLEKFEDLENMLEGDTEIKNEKSHTSEAHNFGQASFIIRIADDLMDYIEKFDISDDPLEDDDPDADTIPKIFKLFYILDRIFRSLIAGQNENKIILNSTDRIRFMGIAERTRMRLPQYFEKNKIHGYHFELSKIYEQSLDYCAY</sequence>
<accession>A0A8H2VG63</accession>
<dbReference type="PANTHER" id="PTHR37781:SF1">
    <property type="entry name" value="ADR380WP"/>
    <property type="match status" value="1"/>
</dbReference>